<reference evidence="6 7" key="1">
    <citation type="submission" date="2019-06" db="EMBL/GenBank/DDBJ databases">
        <title>Sulfurimonas gotlandica sp. nov., a chemoautotrophic and psychrotolerant epsilonproteobacterium isolated from a pelagic redoxcline, and an emended description of the genus Sulfurimonas.</title>
        <authorList>
            <person name="Wang S."/>
            <person name="Jiang L."/>
            <person name="Shao Z."/>
        </authorList>
    </citation>
    <scope>NUCLEOTIDE SEQUENCE [LARGE SCALE GENOMIC DNA]</scope>
    <source>
        <strain evidence="6 7">B2</strain>
    </source>
</reference>
<dbReference type="NCBIfam" id="TIGR02481">
    <property type="entry name" value="hemeryth_dom"/>
    <property type="match status" value="1"/>
</dbReference>
<feature type="domain" description="Hemerythrin-like" evidence="5">
    <location>
        <begin position="11"/>
        <end position="124"/>
    </location>
</feature>
<dbReference type="PANTHER" id="PTHR37164">
    <property type="entry name" value="BACTERIOHEMERYTHRIN"/>
    <property type="match status" value="1"/>
</dbReference>
<evidence type="ECO:0000313" key="7">
    <source>
        <dbReference type="Proteomes" id="UP000593910"/>
    </source>
</evidence>
<evidence type="ECO:0000259" key="5">
    <source>
        <dbReference type="Pfam" id="PF01814"/>
    </source>
</evidence>
<sequence length="136" mass="15980">MIDLTLIPKVAYDEMNAVHAEEVELLNNIENLLENSAPPEQINVAVDLLLDHTREHFANEERLMQEINFPAFRMHKHEHDRVLTEFQYVILDWRNKKDNSILEEYLTSDIPAWLHQHISSMDTVTAQFIAMSKKDI</sequence>
<dbReference type="InterPro" id="IPR035938">
    <property type="entry name" value="Hemerythrin-like_sf"/>
</dbReference>
<protein>
    <submittedName>
        <fullName evidence="6">Hemerythrin</fullName>
    </submittedName>
</protein>
<dbReference type="PANTHER" id="PTHR37164:SF1">
    <property type="entry name" value="BACTERIOHEMERYTHRIN"/>
    <property type="match status" value="1"/>
</dbReference>
<keyword evidence="7" id="KW-1185">Reference proteome</keyword>
<keyword evidence="4" id="KW-0408">Iron</keyword>
<dbReference type="InterPro" id="IPR012827">
    <property type="entry name" value="Hemerythrin_metal-bd"/>
</dbReference>
<dbReference type="Gene3D" id="1.20.120.50">
    <property type="entry name" value="Hemerythrin-like"/>
    <property type="match status" value="1"/>
</dbReference>
<gene>
    <name evidence="6" type="ORF">FJR03_06880</name>
</gene>
<name>A0A7M1AVN5_9BACT</name>
<dbReference type="Pfam" id="PF01814">
    <property type="entry name" value="Hemerythrin"/>
    <property type="match status" value="1"/>
</dbReference>
<dbReference type="InterPro" id="IPR012312">
    <property type="entry name" value="Hemerythrin-like"/>
</dbReference>
<evidence type="ECO:0000256" key="2">
    <source>
        <dbReference type="ARBA" id="ARBA00022621"/>
    </source>
</evidence>
<organism evidence="6 7">
    <name type="scientific">Sulfurimonas marina</name>
    <dbReference type="NCBI Taxonomy" id="2590551"/>
    <lineage>
        <taxon>Bacteria</taxon>
        <taxon>Pseudomonadati</taxon>
        <taxon>Campylobacterota</taxon>
        <taxon>Epsilonproteobacteria</taxon>
        <taxon>Campylobacterales</taxon>
        <taxon>Sulfurimonadaceae</taxon>
        <taxon>Sulfurimonas</taxon>
    </lineage>
</organism>
<dbReference type="EMBL" id="CP041165">
    <property type="protein sequence ID" value="QOP41480.1"/>
    <property type="molecule type" value="Genomic_DNA"/>
</dbReference>
<evidence type="ECO:0000256" key="3">
    <source>
        <dbReference type="ARBA" id="ARBA00022723"/>
    </source>
</evidence>
<proteinExistence type="inferred from homology"/>
<dbReference type="RefSeq" id="WP_193112796.1">
    <property type="nucleotide sequence ID" value="NZ_CP041165.1"/>
</dbReference>
<keyword evidence="2" id="KW-0813">Transport</keyword>
<dbReference type="GO" id="GO:0046872">
    <property type="term" value="F:metal ion binding"/>
    <property type="evidence" value="ECO:0007669"/>
    <property type="project" value="UniProtKB-KW"/>
</dbReference>
<accession>A0A7M1AVN5</accession>
<dbReference type="InterPro" id="IPR016131">
    <property type="entry name" value="Haemerythrin_Fe_BS"/>
</dbReference>
<dbReference type="PROSITE" id="PS00550">
    <property type="entry name" value="HEMERYTHRINS"/>
    <property type="match status" value="1"/>
</dbReference>
<dbReference type="AlphaFoldDB" id="A0A7M1AVN5"/>
<dbReference type="GO" id="GO:0005344">
    <property type="term" value="F:oxygen carrier activity"/>
    <property type="evidence" value="ECO:0007669"/>
    <property type="project" value="UniProtKB-KW"/>
</dbReference>
<evidence type="ECO:0000256" key="1">
    <source>
        <dbReference type="ARBA" id="ARBA00010587"/>
    </source>
</evidence>
<evidence type="ECO:0000256" key="4">
    <source>
        <dbReference type="ARBA" id="ARBA00023004"/>
    </source>
</evidence>
<dbReference type="CDD" id="cd12107">
    <property type="entry name" value="Hemerythrin"/>
    <property type="match status" value="1"/>
</dbReference>
<comment type="similarity">
    <text evidence="1">Belongs to the hemerythrin family.</text>
</comment>
<evidence type="ECO:0000313" key="6">
    <source>
        <dbReference type="EMBL" id="QOP41480.1"/>
    </source>
</evidence>
<dbReference type="InterPro" id="IPR050669">
    <property type="entry name" value="Hemerythrin"/>
</dbReference>
<dbReference type="SUPFAM" id="SSF47188">
    <property type="entry name" value="Hemerythrin-like"/>
    <property type="match status" value="1"/>
</dbReference>
<dbReference type="Proteomes" id="UP000593910">
    <property type="component" value="Chromosome"/>
</dbReference>
<keyword evidence="2" id="KW-0561">Oxygen transport</keyword>
<dbReference type="KEGG" id="smax:FJR03_06880"/>
<keyword evidence="3" id="KW-0479">Metal-binding</keyword>